<dbReference type="SUPFAM" id="SSF53649">
    <property type="entry name" value="Alkaline phosphatase-like"/>
    <property type="match status" value="1"/>
</dbReference>
<keyword evidence="3" id="KW-1185">Reference proteome</keyword>
<keyword evidence="1" id="KW-1133">Transmembrane helix</keyword>
<evidence type="ECO:0000313" key="3">
    <source>
        <dbReference type="Proteomes" id="UP001432027"/>
    </source>
</evidence>
<dbReference type="CDD" id="cd16021">
    <property type="entry name" value="ALP_like"/>
    <property type="match status" value="1"/>
</dbReference>
<sequence length="642" mass="73947">MHCLLRPFIALLCGLYGFLWFGINYDDVKRLFTERAFHGQKQFDAPGLTDDIFDQCRLQNGPLWTSELKKWLHPEHDPMKSCNRSFSAWSELLPDGRVQLTEACPEEADCRARAVLLKNEYHTTLGKWYEIREEMVFENDIVEVECQIADVVVYSFIHTQIWRGKAKKNLTAPRPKKAEKLAVKPPSVYIIVLDSIGASHGRRVFNQTHRFLKEEFGAVEMLHMNKVGENSRPNGIAFLFGKLISNINRNMYGLPPIPADWNRTVFCKSFLEEKGFILKEFEKKGYVTMMAEDWDKGVFNWPGCYGFQKQPTTHYMRPFQLRFNKDNVGTMKSNMSTSNCFEQHLFLNEYTEKFIKAYPDRPRAFLTWASYLGHDSPNLPFHTDIQYKEFFERNKEEFDNSFIFFMGDHGLRFGWYSRDPVGQRDVNNPMLMISVPRRLRDDVDLMANLEQNSKELLTMFDTHATLVDIAETFSRPGPYNFSETAEKPGRMGSSLLRPLPSAPRNCKTLPIPPQYCLCEIKKERLNITAAHSAIGKTIATVVNERVAEANVSDICAELEMDQLTQLQRVVGAHDLYEATVRLRPGGGVFQTFVRGFSTDYSVVVPDVTRINKYGKQGDCTKMNEIRPLCYCKSDIAKSSSLR</sequence>
<proteinExistence type="predicted"/>
<keyword evidence="1" id="KW-0472">Membrane</keyword>
<dbReference type="InterPro" id="IPR017850">
    <property type="entry name" value="Alkaline_phosphatase_core_sf"/>
</dbReference>
<evidence type="ECO:0008006" key="4">
    <source>
        <dbReference type="Google" id="ProtNLM"/>
    </source>
</evidence>
<dbReference type="EMBL" id="BTSX01000003">
    <property type="protein sequence ID" value="GMS88875.1"/>
    <property type="molecule type" value="Genomic_DNA"/>
</dbReference>
<dbReference type="GO" id="GO:0005615">
    <property type="term" value="C:extracellular space"/>
    <property type="evidence" value="ECO:0007669"/>
    <property type="project" value="TreeGrafter"/>
</dbReference>
<protein>
    <recommendedName>
        <fullName evidence="4">Sulfatase N-terminal domain-containing protein</fullName>
    </recommendedName>
</protein>
<dbReference type="InterPro" id="IPR004245">
    <property type="entry name" value="DUF229"/>
</dbReference>
<accession>A0AAV5T953</accession>
<organism evidence="2 3">
    <name type="scientific">Pristionchus entomophagus</name>
    <dbReference type="NCBI Taxonomy" id="358040"/>
    <lineage>
        <taxon>Eukaryota</taxon>
        <taxon>Metazoa</taxon>
        <taxon>Ecdysozoa</taxon>
        <taxon>Nematoda</taxon>
        <taxon>Chromadorea</taxon>
        <taxon>Rhabditida</taxon>
        <taxon>Rhabditina</taxon>
        <taxon>Diplogasteromorpha</taxon>
        <taxon>Diplogasteroidea</taxon>
        <taxon>Neodiplogasteridae</taxon>
        <taxon>Pristionchus</taxon>
    </lineage>
</organism>
<feature type="non-terminal residue" evidence="2">
    <location>
        <position position="642"/>
    </location>
</feature>
<dbReference type="PANTHER" id="PTHR10974">
    <property type="entry name" value="FI08016P-RELATED"/>
    <property type="match status" value="1"/>
</dbReference>
<evidence type="ECO:0000256" key="1">
    <source>
        <dbReference type="SAM" id="Phobius"/>
    </source>
</evidence>
<feature type="transmembrane region" description="Helical" evidence="1">
    <location>
        <begin position="7"/>
        <end position="25"/>
    </location>
</feature>
<evidence type="ECO:0000313" key="2">
    <source>
        <dbReference type="EMBL" id="GMS88875.1"/>
    </source>
</evidence>
<keyword evidence="1" id="KW-0812">Transmembrane</keyword>
<gene>
    <name evidence="2" type="ORF">PENTCL1PPCAC_11050</name>
</gene>
<dbReference type="AlphaFoldDB" id="A0AAV5T953"/>
<dbReference type="Proteomes" id="UP001432027">
    <property type="component" value="Unassembled WGS sequence"/>
</dbReference>
<reference evidence="2" key="1">
    <citation type="submission" date="2023-10" db="EMBL/GenBank/DDBJ databases">
        <title>Genome assembly of Pristionchus species.</title>
        <authorList>
            <person name="Yoshida K."/>
            <person name="Sommer R.J."/>
        </authorList>
    </citation>
    <scope>NUCLEOTIDE SEQUENCE</scope>
    <source>
        <strain evidence="2">RS0144</strain>
    </source>
</reference>
<dbReference type="PANTHER" id="PTHR10974:SF75">
    <property type="entry name" value="SULFATASE DOMAIN-CONTAINING PROTEIN"/>
    <property type="match status" value="1"/>
</dbReference>
<name>A0AAV5T953_9BILA</name>
<dbReference type="Pfam" id="PF02995">
    <property type="entry name" value="DUF229"/>
    <property type="match status" value="1"/>
</dbReference>
<comment type="caution">
    <text evidence="2">The sequence shown here is derived from an EMBL/GenBank/DDBJ whole genome shotgun (WGS) entry which is preliminary data.</text>
</comment>
<dbReference type="Gene3D" id="3.40.720.10">
    <property type="entry name" value="Alkaline Phosphatase, subunit A"/>
    <property type="match status" value="1"/>
</dbReference>